<dbReference type="InterPro" id="IPR053781">
    <property type="entry name" value="F-box_AtFBL13-like"/>
</dbReference>
<dbReference type="EMBL" id="KB870812">
    <property type="protein sequence ID" value="EOA12667.1"/>
    <property type="molecule type" value="Genomic_DNA"/>
</dbReference>
<reference evidence="5" key="1">
    <citation type="journal article" date="2013" name="Nat. Genet.">
        <title>The Capsella rubella genome and the genomic consequences of rapid mating system evolution.</title>
        <authorList>
            <person name="Slotte T."/>
            <person name="Hazzouri K.M."/>
            <person name="Agren J.A."/>
            <person name="Koenig D."/>
            <person name="Maumus F."/>
            <person name="Guo Y.L."/>
            <person name="Steige K."/>
            <person name="Platts A.E."/>
            <person name="Escobar J.S."/>
            <person name="Newman L.K."/>
            <person name="Wang W."/>
            <person name="Mandakova T."/>
            <person name="Vello E."/>
            <person name="Smith L.M."/>
            <person name="Henz S.R."/>
            <person name="Steffen J."/>
            <person name="Takuno S."/>
            <person name="Brandvain Y."/>
            <person name="Coop G."/>
            <person name="Andolfatto P."/>
            <person name="Hu T.T."/>
            <person name="Blanchette M."/>
            <person name="Clark R.M."/>
            <person name="Quesneville H."/>
            <person name="Nordborg M."/>
            <person name="Gaut B.S."/>
            <person name="Lysak M.A."/>
            <person name="Jenkins J."/>
            <person name="Grimwood J."/>
            <person name="Chapman J."/>
            <person name="Prochnik S."/>
            <person name="Shu S."/>
            <person name="Rokhsar D."/>
            <person name="Schmutz J."/>
            <person name="Weigel D."/>
            <person name="Wright S.I."/>
        </authorList>
    </citation>
    <scope>NUCLEOTIDE SEQUENCE [LARGE SCALE GENOMIC DNA]</scope>
    <source>
        <strain evidence="5">cv. Monte Gargano</strain>
    </source>
</reference>
<dbReference type="SUPFAM" id="SSF52047">
    <property type="entry name" value="RNI-like"/>
    <property type="match status" value="1"/>
</dbReference>
<protein>
    <submittedName>
        <fullName evidence="4">Uncharacterized protein</fullName>
    </submittedName>
</protein>
<accession>R0EUA1</accession>
<dbReference type="AlphaFoldDB" id="R0EUA1"/>
<dbReference type="InterPro" id="IPR006566">
    <property type="entry name" value="FBD"/>
</dbReference>
<dbReference type="OrthoDB" id="1098139at2759"/>
<dbReference type="Pfam" id="PF24758">
    <property type="entry name" value="LRR_At5g56370"/>
    <property type="match status" value="1"/>
</dbReference>
<proteinExistence type="predicted"/>
<dbReference type="KEGG" id="crb:17875191"/>
<dbReference type="CDD" id="cd22160">
    <property type="entry name" value="F-box_AtFBL13-like"/>
    <property type="match status" value="1"/>
</dbReference>
<feature type="domain" description="FBD" evidence="2">
    <location>
        <begin position="356"/>
        <end position="400"/>
    </location>
</feature>
<dbReference type="SUPFAM" id="SSF81383">
    <property type="entry name" value="F-box domain"/>
    <property type="match status" value="1"/>
</dbReference>
<evidence type="ECO:0000259" key="2">
    <source>
        <dbReference type="Pfam" id="PF08387"/>
    </source>
</evidence>
<dbReference type="Proteomes" id="UP000029121">
    <property type="component" value="Unassembled WGS sequence"/>
</dbReference>
<feature type="domain" description="F-box" evidence="1">
    <location>
        <begin position="4"/>
        <end position="42"/>
    </location>
</feature>
<evidence type="ECO:0000313" key="5">
    <source>
        <dbReference type="Proteomes" id="UP000029121"/>
    </source>
</evidence>
<dbReference type="InterPro" id="IPR032675">
    <property type="entry name" value="LRR_dom_sf"/>
</dbReference>
<gene>
    <name evidence="4" type="ORF">CARUB_v10027781mg</name>
</gene>
<dbReference type="STRING" id="81985.R0EUA1"/>
<name>R0EUA1_9BRAS</name>
<evidence type="ECO:0000259" key="3">
    <source>
        <dbReference type="Pfam" id="PF24758"/>
    </source>
</evidence>
<keyword evidence="5" id="KW-1185">Reference proteome</keyword>
<dbReference type="Pfam" id="PF00646">
    <property type="entry name" value="F-box"/>
    <property type="match status" value="1"/>
</dbReference>
<dbReference type="Pfam" id="PF08387">
    <property type="entry name" value="FBD"/>
    <property type="match status" value="1"/>
</dbReference>
<dbReference type="InterPro" id="IPR055411">
    <property type="entry name" value="LRR_FXL15/At3g58940/PEG3-like"/>
</dbReference>
<feature type="domain" description="F-box/LRR-repeat protein 15/At3g58940/PEG3-like LRR" evidence="3">
    <location>
        <begin position="99"/>
        <end position="262"/>
    </location>
</feature>
<organism evidence="4 5">
    <name type="scientific">Capsella rubella</name>
    <dbReference type="NCBI Taxonomy" id="81985"/>
    <lineage>
        <taxon>Eukaryota</taxon>
        <taxon>Viridiplantae</taxon>
        <taxon>Streptophyta</taxon>
        <taxon>Embryophyta</taxon>
        <taxon>Tracheophyta</taxon>
        <taxon>Spermatophyta</taxon>
        <taxon>Magnoliopsida</taxon>
        <taxon>eudicotyledons</taxon>
        <taxon>Gunneridae</taxon>
        <taxon>Pentapetalae</taxon>
        <taxon>rosids</taxon>
        <taxon>malvids</taxon>
        <taxon>Brassicales</taxon>
        <taxon>Brassicaceae</taxon>
        <taxon>Camelineae</taxon>
        <taxon>Capsella</taxon>
    </lineage>
</organism>
<dbReference type="InterPro" id="IPR001810">
    <property type="entry name" value="F-box_dom"/>
</dbReference>
<dbReference type="InterPro" id="IPR036047">
    <property type="entry name" value="F-box-like_dom_sf"/>
</dbReference>
<dbReference type="PANTHER" id="PTHR31900:SF28">
    <property type="entry name" value="FBD DOMAIN-CONTAINING PROTEIN"/>
    <property type="match status" value="1"/>
</dbReference>
<dbReference type="InterPro" id="IPR050232">
    <property type="entry name" value="FBL13/AtMIF1-like"/>
</dbReference>
<evidence type="ECO:0000259" key="1">
    <source>
        <dbReference type="Pfam" id="PF00646"/>
    </source>
</evidence>
<sequence length="402" mass="46726">MANISMLSDKLRIKILSFLPTKVAISTSVLSKQWEFLWMWLPKLDFDDYHNTNGDFNLSKPSYLCQYFIYKNLSLYRSPIIESLRLRIRLRSLEHKDFESWVAIAVSRCVRELSISYLPFYRDPNVLFPTSLYTCKSLVTLKLEGFKILVDVPRMACLPSLKTLELLHVRYFDKDTLRLLLQGCPILEDLFIHRVGNDNLKGTVVTVPSLLRLSLHIDSTCSSGGNIIVTPALKYFYFEDYKAEDYYCESFSYSIARMPELQEANIIVLRNPQELLEPLTYSRRLSLRVAFNSAEKTVYRDGIVFGQLEKLELHICDDDWSKLLVQLLKDSPKLQVLSLIVDSKSRFVGYKPVSWESSVPDGFLKSVETFKFKGHKGRLEERHFLNFFFKHARYLKSTSILG</sequence>
<dbReference type="Gene3D" id="3.80.10.10">
    <property type="entry name" value="Ribonuclease Inhibitor"/>
    <property type="match status" value="1"/>
</dbReference>
<dbReference type="PANTHER" id="PTHR31900">
    <property type="entry name" value="F-BOX/RNI SUPERFAMILY PROTEIN-RELATED"/>
    <property type="match status" value="1"/>
</dbReference>
<evidence type="ECO:0000313" key="4">
    <source>
        <dbReference type="EMBL" id="EOA12667.1"/>
    </source>
</evidence>